<evidence type="ECO:0000313" key="1">
    <source>
        <dbReference type="EMBL" id="KAI8538288.1"/>
    </source>
</evidence>
<evidence type="ECO:0000313" key="2">
    <source>
        <dbReference type="Proteomes" id="UP001062846"/>
    </source>
</evidence>
<dbReference type="Proteomes" id="UP001062846">
    <property type="component" value="Chromosome 9"/>
</dbReference>
<dbReference type="EMBL" id="CM046396">
    <property type="protein sequence ID" value="KAI8538288.1"/>
    <property type="molecule type" value="Genomic_DNA"/>
</dbReference>
<name>A0ACC0MDA7_RHOML</name>
<gene>
    <name evidence="1" type="ORF">RHMOL_Rhmol09G0090800</name>
</gene>
<comment type="caution">
    <text evidence="1">The sequence shown here is derived from an EMBL/GenBank/DDBJ whole genome shotgun (WGS) entry which is preliminary data.</text>
</comment>
<reference evidence="1" key="1">
    <citation type="submission" date="2022-02" db="EMBL/GenBank/DDBJ databases">
        <title>Plant Genome Project.</title>
        <authorList>
            <person name="Zhang R.-G."/>
        </authorList>
    </citation>
    <scope>NUCLEOTIDE SEQUENCE</scope>
    <source>
        <strain evidence="1">AT1</strain>
    </source>
</reference>
<accession>A0ACC0MDA7</accession>
<organism evidence="1 2">
    <name type="scientific">Rhododendron molle</name>
    <name type="common">Chinese azalea</name>
    <name type="synonym">Azalea mollis</name>
    <dbReference type="NCBI Taxonomy" id="49168"/>
    <lineage>
        <taxon>Eukaryota</taxon>
        <taxon>Viridiplantae</taxon>
        <taxon>Streptophyta</taxon>
        <taxon>Embryophyta</taxon>
        <taxon>Tracheophyta</taxon>
        <taxon>Spermatophyta</taxon>
        <taxon>Magnoliopsida</taxon>
        <taxon>eudicotyledons</taxon>
        <taxon>Gunneridae</taxon>
        <taxon>Pentapetalae</taxon>
        <taxon>asterids</taxon>
        <taxon>Ericales</taxon>
        <taxon>Ericaceae</taxon>
        <taxon>Ericoideae</taxon>
        <taxon>Rhodoreae</taxon>
        <taxon>Rhododendron</taxon>
    </lineage>
</organism>
<keyword evidence="2" id="KW-1185">Reference proteome</keyword>
<proteinExistence type="predicted"/>
<sequence>MGKASNGSQGTFSTQVRRPSGGDSFEGFTSWKSERLQFKSETLGDCNTCKAAALADDQKQQLEVVAMDWQLTQTAKQVTNRSISLMEEDHKKQKHQPNMEEEGKKEQAESPIDSLQTISSDDEIDYSVKPEFYDPSLDDKDELWVQKKRKGQYSDAVLSCPACFTTVSLECQRHEKYVTQYRAVFVFNCKIKTDEGSNVGSVKRKRGKRGRNAGDNEAGSAGGETFKPVCCSVCSTDIGVIDEEEVYHFFNVLPSEC</sequence>
<protein>
    <submittedName>
        <fullName evidence="1">Uncharacterized protein</fullName>
    </submittedName>
</protein>